<evidence type="ECO:0000313" key="4">
    <source>
        <dbReference type="EMBL" id="WKW13838.1"/>
    </source>
</evidence>
<evidence type="ECO:0000256" key="2">
    <source>
        <dbReference type="RuleBase" id="RU362080"/>
    </source>
</evidence>
<protein>
    <recommendedName>
        <fullName evidence="2">Antitoxin</fullName>
    </recommendedName>
</protein>
<dbReference type="Pfam" id="PF02604">
    <property type="entry name" value="PhdYeFM_antitox"/>
    <property type="match status" value="1"/>
</dbReference>
<comment type="function">
    <text evidence="2">Antitoxin component of a type II toxin-antitoxin (TA) system.</text>
</comment>
<dbReference type="KEGG" id="pspc:Strain318_000162"/>
<dbReference type="InterPro" id="IPR006442">
    <property type="entry name" value="Antitoxin_Phd/YefM"/>
</dbReference>
<comment type="similarity">
    <text evidence="1 2">Belongs to the phD/YefM antitoxin family.</text>
</comment>
<organism evidence="3">
    <name type="scientific">Pseudogemmatithrix spongiicola</name>
    <dbReference type="NCBI Taxonomy" id="3062599"/>
    <lineage>
        <taxon>Bacteria</taxon>
        <taxon>Pseudomonadati</taxon>
        <taxon>Gemmatimonadota</taxon>
        <taxon>Gemmatimonadia</taxon>
        <taxon>Gemmatimonadales</taxon>
        <taxon>Gemmatimonadaceae</taxon>
        <taxon>Pseudogemmatithrix</taxon>
    </lineage>
</organism>
<gene>
    <name evidence="3" type="ORF">Strain138_000162</name>
    <name evidence="4" type="ORF">Strain318_000162</name>
</gene>
<dbReference type="Proteomes" id="UP001229955">
    <property type="component" value="Chromosome"/>
</dbReference>
<dbReference type="SUPFAM" id="SSF143120">
    <property type="entry name" value="YefM-like"/>
    <property type="match status" value="1"/>
</dbReference>
<name>A0AA49JS15_9BACT</name>
<dbReference type="PANTHER" id="PTHR35377:SF8">
    <property type="entry name" value="ANTITOXIN VAPB22"/>
    <property type="match status" value="1"/>
</dbReference>
<proteinExistence type="inferred from homology"/>
<accession>A0AA49JS15</accession>
<keyword evidence="5" id="KW-1185">Reference proteome</keyword>
<evidence type="ECO:0000256" key="1">
    <source>
        <dbReference type="ARBA" id="ARBA00009981"/>
    </source>
</evidence>
<evidence type="ECO:0000313" key="3">
    <source>
        <dbReference type="EMBL" id="WKW10929.1"/>
    </source>
</evidence>
<evidence type="ECO:0000313" key="5">
    <source>
        <dbReference type="Proteomes" id="UP001229955"/>
    </source>
</evidence>
<dbReference type="EMBL" id="CP130613">
    <property type="protein sequence ID" value="WKW13838.1"/>
    <property type="molecule type" value="Genomic_DNA"/>
</dbReference>
<dbReference type="NCBIfam" id="TIGR01552">
    <property type="entry name" value="phd_fam"/>
    <property type="match status" value="1"/>
</dbReference>
<reference evidence="3" key="1">
    <citation type="submission" date="2023-07" db="EMBL/GenBank/DDBJ databases">
        <authorList>
            <person name="Haufschild T."/>
            <person name="Kallscheuer N."/>
            <person name="Hammer J."/>
            <person name="Kohn T."/>
            <person name="Kabuu M."/>
            <person name="Jogler M."/>
            <person name="Wohfarth N."/>
            <person name="Heuer A."/>
            <person name="Rohde M."/>
            <person name="van Teeseling M.C.F."/>
            <person name="Jogler C."/>
        </authorList>
    </citation>
    <scope>NUCLEOTIDE SEQUENCE</scope>
    <source>
        <strain evidence="3">Strain 138</strain>
        <strain evidence="4">Strain 318</strain>
    </source>
</reference>
<dbReference type="InterPro" id="IPR036165">
    <property type="entry name" value="YefM-like_sf"/>
</dbReference>
<dbReference type="Gene3D" id="3.40.1620.10">
    <property type="entry name" value="YefM-like domain"/>
    <property type="match status" value="1"/>
</dbReference>
<dbReference type="PANTHER" id="PTHR35377">
    <property type="entry name" value="ANTITOXIN VAPB49-RELATED-RELATED"/>
    <property type="match status" value="1"/>
</dbReference>
<dbReference type="EMBL" id="CP130612">
    <property type="protein sequence ID" value="WKW10929.1"/>
    <property type="molecule type" value="Genomic_DNA"/>
</dbReference>
<dbReference type="AlphaFoldDB" id="A0AA49JS15"/>
<dbReference type="InterPro" id="IPR051416">
    <property type="entry name" value="phD-YefM_TA_antitoxins"/>
</dbReference>
<sequence length="100" mass="11437">MKTVGIKELKNKLSEYIRLAKAGEVIAITDRGQVVAELRAPKHVDHPLMDDPWFAEQVRLGHITPSKVPPGTPLELKRDYPLVPLEEILRDLDESREDRF</sequence>
<dbReference type="RefSeq" id="WP_367886639.1">
    <property type="nucleotide sequence ID" value="NZ_CP130612.1"/>
</dbReference>
<accession>A0AA49JXT9</accession>